<evidence type="ECO:0000313" key="3">
    <source>
        <dbReference type="Proteomes" id="UP001497497"/>
    </source>
</evidence>
<dbReference type="Proteomes" id="UP001497497">
    <property type="component" value="Unassembled WGS sequence"/>
</dbReference>
<organism evidence="2 3">
    <name type="scientific">Lymnaea stagnalis</name>
    <name type="common">Great pond snail</name>
    <name type="synonym">Helix stagnalis</name>
    <dbReference type="NCBI Taxonomy" id="6523"/>
    <lineage>
        <taxon>Eukaryota</taxon>
        <taxon>Metazoa</taxon>
        <taxon>Spiralia</taxon>
        <taxon>Lophotrochozoa</taxon>
        <taxon>Mollusca</taxon>
        <taxon>Gastropoda</taxon>
        <taxon>Heterobranchia</taxon>
        <taxon>Euthyneura</taxon>
        <taxon>Panpulmonata</taxon>
        <taxon>Hygrophila</taxon>
        <taxon>Lymnaeoidea</taxon>
        <taxon>Lymnaeidae</taxon>
        <taxon>Lymnaea</taxon>
    </lineage>
</organism>
<evidence type="ECO:0000256" key="1">
    <source>
        <dbReference type="SAM" id="Phobius"/>
    </source>
</evidence>
<keyword evidence="1" id="KW-0812">Transmembrane</keyword>
<proteinExistence type="predicted"/>
<dbReference type="AlphaFoldDB" id="A0AAV2I217"/>
<protein>
    <submittedName>
        <fullName evidence="2">Uncharacterized protein</fullName>
    </submittedName>
</protein>
<evidence type="ECO:0000313" key="2">
    <source>
        <dbReference type="EMBL" id="CAL1540687.1"/>
    </source>
</evidence>
<keyword evidence="1" id="KW-0472">Membrane</keyword>
<dbReference type="EMBL" id="CAXITT010000394">
    <property type="protein sequence ID" value="CAL1540687.1"/>
    <property type="molecule type" value="Genomic_DNA"/>
</dbReference>
<keyword evidence="3" id="KW-1185">Reference proteome</keyword>
<feature type="transmembrane region" description="Helical" evidence="1">
    <location>
        <begin position="295"/>
        <end position="314"/>
    </location>
</feature>
<gene>
    <name evidence="2" type="ORF">GSLYS_00014336001</name>
</gene>
<sequence length="738" mass="82308">MFTARETATSILYCAVNHYCYRSILNHPLSQQYPDKLLVIHGTFRKNEMVLLIKNVSLQMFFVFVCCRCDETSNGSLSVCEEYNIITLEASLQETFTYGICIKARAHAPQVNLVTDTRKGYLVGNSTKYALRYARDPKELGQDRLTLEITNMTVNDFVKYKIVSVVGGKEDVIFRINLVHSGCPERWCSVEQGRCLLVIKKNASCAEARSICGSNNGTLYDGTFSYRSRHCSRMKDLKALGGTECSEGNNGSETNKYRGSTENRAHVSHFACFRDLPFPATPTYDNNHVFRDIKYLWIGVGLMFLSLMTFQIVAHRRLRWNRAADGLANKGRIRGKLESIFYWDSSLVSRREISHAAAGANDSIELIDWKDHSEVVEEVQSCEQDTYEIISHGSKASFDDACLRTNDGTGRGNHVSNMPFESGIYAVISERFTSQRSLDVLISDTRERDVPVRAQSAETVDCRNPDVQIDALRLKTMNTLDVLCIEPPLIDPGARIKPKFRKFSNFAVSDKIRGDETTRDPSAGNRYIKKSNNASQFSHFGDIMKVDKGELKLTQLRSHEDSHDGFTAVVQSDDRTCASRGSDISSNLLSGHEAAIDGAAEEVYSKPESFSENHDYGSLTGDTLEARHGDCLQRNQNGPSRYESAGQAEECVNVGVDLPLNDRCDAASADTLTSDFVMSVPVEGKCVLSDDELSGQDIDADADNADDYWVPDGYGNRISAPNFDEFNEHSMMAGEQQA</sequence>
<name>A0AAV2I217_LYMST</name>
<reference evidence="2 3" key="1">
    <citation type="submission" date="2024-04" db="EMBL/GenBank/DDBJ databases">
        <authorList>
            <consortium name="Genoscope - CEA"/>
            <person name="William W."/>
        </authorList>
    </citation>
    <scope>NUCLEOTIDE SEQUENCE [LARGE SCALE GENOMIC DNA]</scope>
</reference>
<keyword evidence="1" id="KW-1133">Transmembrane helix</keyword>
<accession>A0AAV2I217</accession>
<comment type="caution">
    <text evidence="2">The sequence shown here is derived from an EMBL/GenBank/DDBJ whole genome shotgun (WGS) entry which is preliminary data.</text>
</comment>